<feature type="chain" id="PRO_5026753926" description="SLH domain-containing protein" evidence="3">
    <location>
        <begin position="25"/>
        <end position="465"/>
    </location>
</feature>
<keyword evidence="1" id="KW-0677">Repeat</keyword>
<dbReference type="Gene3D" id="2.50.20.20">
    <property type="match status" value="1"/>
</dbReference>
<dbReference type="Pfam" id="PF20316">
    <property type="entry name" value="DUF6612"/>
    <property type="match status" value="1"/>
</dbReference>
<evidence type="ECO:0000256" key="2">
    <source>
        <dbReference type="SAM" id="MobiDB-lite"/>
    </source>
</evidence>
<evidence type="ECO:0000256" key="1">
    <source>
        <dbReference type="ARBA" id="ARBA00022737"/>
    </source>
</evidence>
<reference evidence="5 6" key="1">
    <citation type="submission" date="2019-10" db="EMBL/GenBank/DDBJ databases">
        <title>Comparative genomics of sulfur disproportionating microorganisms.</title>
        <authorList>
            <person name="Ward L.M."/>
            <person name="Bertran E."/>
            <person name="Johnston D."/>
        </authorList>
    </citation>
    <scope>NUCLEOTIDE SEQUENCE [LARGE SCALE GENOMIC DNA]</scope>
    <source>
        <strain evidence="5 6">DSM 14055</strain>
    </source>
</reference>
<dbReference type="Proteomes" id="UP000441717">
    <property type="component" value="Unassembled WGS sequence"/>
</dbReference>
<accession>A0A6N7IR02</accession>
<feature type="region of interest" description="Disordered" evidence="2">
    <location>
        <begin position="443"/>
        <end position="465"/>
    </location>
</feature>
<proteinExistence type="predicted"/>
<dbReference type="InterPro" id="IPR001119">
    <property type="entry name" value="SLH_dom"/>
</dbReference>
<dbReference type="PROSITE" id="PS51272">
    <property type="entry name" value="SLH"/>
    <property type="match status" value="1"/>
</dbReference>
<dbReference type="Pfam" id="PF00395">
    <property type="entry name" value="SLH"/>
    <property type="match status" value="1"/>
</dbReference>
<dbReference type="EMBL" id="WHYR01000023">
    <property type="protein sequence ID" value="MQL52496.1"/>
    <property type="molecule type" value="Genomic_DNA"/>
</dbReference>
<evidence type="ECO:0000313" key="5">
    <source>
        <dbReference type="EMBL" id="MQL52496.1"/>
    </source>
</evidence>
<evidence type="ECO:0000313" key="6">
    <source>
        <dbReference type="Proteomes" id="UP000441717"/>
    </source>
</evidence>
<comment type="caution">
    <text evidence="5">The sequence shown here is derived from an EMBL/GenBank/DDBJ whole genome shotgun (WGS) entry which is preliminary data.</text>
</comment>
<dbReference type="RefSeq" id="WP_152946660.1">
    <property type="nucleotide sequence ID" value="NZ_WHYR01000023.1"/>
</dbReference>
<keyword evidence="3" id="KW-0732">Signal</keyword>
<dbReference type="OrthoDB" id="1957331at2"/>
<dbReference type="AlphaFoldDB" id="A0A6N7IR02"/>
<dbReference type="InterPro" id="IPR051465">
    <property type="entry name" value="Cell_Envelope_Struct_Comp"/>
</dbReference>
<feature type="signal peptide" evidence="3">
    <location>
        <begin position="1"/>
        <end position="24"/>
    </location>
</feature>
<evidence type="ECO:0000256" key="3">
    <source>
        <dbReference type="SAM" id="SignalP"/>
    </source>
</evidence>
<evidence type="ECO:0000259" key="4">
    <source>
        <dbReference type="PROSITE" id="PS51272"/>
    </source>
</evidence>
<dbReference type="PANTHER" id="PTHR43308">
    <property type="entry name" value="OUTER MEMBRANE PROTEIN ALPHA-RELATED"/>
    <property type="match status" value="1"/>
</dbReference>
<protein>
    <recommendedName>
        <fullName evidence="4">SLH domain-containing protein</fullName>
    </recommendedName>
</protein>
<name>A0A6N7IR02_9FIRM</name>
<dbReference type="InterPro" id="IPR046720">
    <property type="entry name" value="DUF6612"/>
</dbReference>
<sequence>MRKGLIISLVLLLSLCLGAGLSFAQPLDQGKLLGVFPETPALDQPVTRGAFAAMLVKAANIPAVDQQVYLARDVDPGSWYAKAMATLKEEGVMAGYPDGTMRPNQSLTGVEAAALVARTLGLFDTLEQQAGPLKGDHWGNTLYNWLTSQGLLNDGIDPEKPLSVGDAAAFLSRVFGSDPQAVDIVEKSQQAQSEIKAMRLTGNMDMAIKPRPEVAEKIPDFKGSGQISLEMILPATFHQVQRWQFKAAGMDGQLPNMEVEQYMVDGRLYMKVTDPVSGKAEWVRLPEKDTVDMEALMKESLEASKMGIPEELKPYLHYQLLGTGEKNGQKTYEIGYHGRIDDMAAFLKAAVPQSMRDQMMGGPEMESALKEFNQLFKSISYWGREEINADTYLPVSSQTRVVVSFNDRFQGEVMPVELAEMRMQVKDYSFGEDIKIQLPPEALQAKEMPGNDELKGQATPGLPNK</sequence>
<organism evidence="5 6">
    <name type="scientific">Desulfofundulus thermobenzoicus</name>
    <dbReference type="NCBI Taxonomy" id="29376"/>
    <lineage>
        <taxon>Bacteria</taxon>
        <taxon>Bacillati</taxon>
        <taxon>Bacillota</taxon>
        <taxon>Clostridia</taxon>
        <taxon>Eubacteriales</taxon>
        <taxon>Peptococcaceae</taxon>
        <taxon>Desulfofundulus</taxon>
    </lineage>
</organism>
<keyword evidence="6" id="KW-1185">Reference proteome</keyword>
<feature type="domain" description="SLH" evidence="4">
    <location>
        <begin position="67"/>
        <end position="130"/>
    </location>
</feature>
<gene>
    <name evidence="5" type="ORF">GFC01_09525</name>
</gene>